<gene>
    <name evidence="2" type="ORF">GCM10023340_42540</name>
</gene>
<dbReference type="RefSeq" id="WP_345463742.1">
    <property type="nucleotide sequence ID" value="NZ_BAABKG010000007.1"/>
</dbReference>
<evidence type="ECO:0000313" key="3">
    <source>
        <dbReference type="Proteomes" id="UP001500221"/>
    </source>
</evidence>
<protein>
    <submittedName>
        <fullName evidence="2">Uncharacterized protein</fullName>
    </submittedName>
</protein>
<evidence type="ECO:0000256" key="1">
    <source>
        <dbReference type="SAM" id="MobiDB-lite"/>
    </source>
</evidence>
<dbReference type="EMBL" id="BAABKG010000007">
    <property type="protein sequence ID" value="GAA5155957.1"/>
    <property type="molecule type" value="Genomic_DNA"/>
</dbReference>
<comment type="caution">
    <text evidence="2">The sequence shown here is derived from an EMBL/GenBank/DDBJ whole genome shotgun (WGS) entry which is preliminary data.</text>
</comment>
<accession>A0ABP9Q284</accession>
<evidence type="ECO:0000313" key="2">
    <source>
        <dbReference type="EMBL" id="GAA5155957.1"/>
    </source>
</evidence>
<organism evidence="2 3">
    <name type="scientific">Nocardioides marinquilinus</name>
    <dbReference type="NCBI Taxonomy" id="1210400"/>
    <lineage>
        <taxon>Bacteria</taxon>
        <taxon>Bacillati</taxon>
        <taxon>Actinomycetota</taxon>
        <taxon>Actinomycetes</taxon>
        <taxon>Propionibacteriales</taxon>
        <taxon>Nocardioidaceae</taxon>
        <taxon>Nocardioides</taxon>
    </lineage>
</organism>
<reference evidence="3" key="1">
    <citation type="journal article" date="2019" name="Int. J. Syst. Evol. Microbiol.">
        <title>The Global Catalogue of Microorganisms (GCM) 10K type strain sequencing project: providing services to taxonomists for standard genome sequencing and annotation.</title>
        <authorList>
            <consortium name="The Broad Institute Genomics Platform"/>
            <consortium name="The Broad Institute Genome Sequencing Center for Infectious Disease"/>
            <person name="Wu L."/>
            <person name="Ma J."/>
        </authorList>
    </citation>
    <scope>NUCLEOTIDE SEQUENCE [LARGE SCALE GENOMIC DNA]</scope>
    <source>
        <strain evidence="3">JCM 18459</strain>
    </source>
</reference>
<feature type="region of interest" description="Disordered" evidence="1">
    <location>
        <begin position="1"/>
        <end position="21"/>
    </location>
</feature>
<dbReference type="Proteomes" id="UP001500221">
    <property type="component" value="Unassembled WGS sequence"/>
</dbReference>
<name>A0ABP9Q284_9ACTN</name>
<sequence>MTTISARLASRRTHRRAAGAPLDREERLVRLASRRDRLRAQTHHDVARFGQLR</sequence>
<proteinExistence type="predicted"/>
<keyword evidence="3" id="KW-1185">Reference proteome</keyword>